<reference evidence="1" key="2">
    <citation type="journal article" date="2022" name="New Phytol.">
        <title>Evolutionary transition to the ectomycorrhizal habit in the genomes of a hyperdiverse lineage of mushroom-forming fungi.</title>
        <authorList>
            <person name="Looney B."/>
            <person name="Miyauchi S."/>
            <person name="Morin E."/>
            <person name="Drula E."/>
            <person name="Courty P.E."/>
            <person name="Kohler A."/>
            <person name="Kuo A."/>
            <person name="LaButti K."/>
            <person name="Pangilinan J."/>
            <person name="Lipzen A."/>
            <person name="Riley R."/>
            <person name="Andreopoulos W."/>
            <person name="He G."/>
            <person name="Johnson J."/>
            <person name="Nolan M."/>
            <person name="Tritt A."/>
            <person name="Barry K.W."/>
            <person name="Grigoriev I.V."/>
            <person name="Nagy L.G."/>
            <person name="Hibbett D."/>
            <person name="Henrissat B."/>
            <person name="Matheny P.B."/>
            <person name="Labbe J."/>
            <person name="Martin F.M."/>
        </authorList>
    </citation>
    <scope>NUCLEOTIDE SEQUENCE</scope>
    <source>
        <strain evidence="1">EC-137</strain>
    </source>
</reference>
<sequence>MSTVLRGAEPTTIAILVGSVYVTYHLALLFYRSRSRPLSRMPGPKRVSWLYGSVPAKDATDEVALFLEESWLREYGPTFKVFSNLGAQLLYTVDTLALKHILSRGDIYYKSEVLRYYLGRMLGKGLLIVDGEEHKQQRRVMNPAFGPMQVHRFTGLFVEKSNEMTDAWLKLCSQTTRQDGKLRLDAFAWLNKTTLDIIGLAGFHYDFDSLNAPDEHPNVLNEAPTARHSGTAKAQETIRTIGMKLITEKKAAILASHATAGDAVKRKDFEGYDLLTLLIKSNMASDLPESARMTDDEILAQVPTFIVAGHETTSTAVAWALFAMSCFRDVQNKLRAELRTLSTDTPTEAELTSLTYLDHVVREILRLHPPVYGTSRVAERDDVIPLREPYTDIDGVVHHEIHVRKGDFINIPIMPVHRRAEIWGDDAHDPERWENIPDAVKDIPTVWGNLMTFVAGQHSCIGYRFAIIEMKALLFSIVRSFEFELGVSPADIVSKTMVVTRPTIASHTSAGAQLPLVIWPVKA</sequence>
<protein>
    <submittedName>
        <fullName evidence="1">Cytochrome P450</fullName>
    </submittedName>
</protein>
<name>A0ACB8QZF8_9AGAM</name>
<evidence type="ECO:0000313" key="1">
    <source>
        <dbReference type="EMBL" id="KAI0037047.1"/>
    </source>
</evidence>
<keyword evidence="2" id="KW-1185">Reference proteome</keyword>
<gene>
    <name evidence="1" type="ORF">K488DRAFT_81542</name>
</gene>
<organism evidence="1 2">
    <name type="scientific">Vararia minispora EC-137</name>
    <dbReference type="NCBI Taxonomy" id="1314806"/>
    <lineage>
        <taxon>Eukaryota</taxon>
        <taxon>Fungi</taxon>
        <taxon>Dikarya</taxon>
        <taxon>Basidiomycota</taxon>
        <taxon>Agaricomycotina</taxon>
        <taxon>Agaricomycetes</taxon>
        <taxon>Russulales</taxon>
        <taxon>Lachnocladiaceae</taxon>
        <taxon>Vararia</taxon>
    </lineage>
</organism>
<dbReference type="EMBL" id="MU273466">
    <property type="protein sequence ID" value="KAI0037047.1"/>
    <property type="molecule type" value="Genomic_DNA"/>
</dbReference>
<comment type="caution">
    <text evidence="1">The sequence shown here is derived from an EMBL/GenBank/DDBJ whole genome shotgun (WGS) entry which is preliminary data.</text>
</comment>
<evidence type="ECO:0000313" key="2">
    <source>
        <dbReference type="Proteomes" id="UP000814128"/>
    </source>
</evidence>
<accession>A0ACB8QZF8</accession>
<reference evidence="1" key="1">
    <citation type="submission" date="2021-02" db="EMBL/GenBank/DDBJ databases">
        <authorList>
            <consortium name="DOE Joint Genome Institute"/>
            <person name="Ahrendt S."/>
            <person name="Looney B.P."/>
            <person name="Miyauchi S."/>
            <person name="Morin E."/>
            <person name="Drula E."/>
            <person name="Courty P.E."/>
            <person name="Chicoki N."/>
            <person name="Fauchery L."/>
            <person name="Kohler A."/>
            <person name="Kuo A."/>
            <person name="Labutti K."/>
            <person name="Pangilinan J."/>
            <person name="Lipzen A."/>
            <person name="Riley R."/>
            <person name="Andreopoulos W."/>
            <person name="He G."/>
            <person name="Johnson J."/>
            <person name="Barry K.W."/>
            <person name="Grigoriev I.V."/>
            <person name="Nagy L."/>
            <person name="Hibbett D."/>
            <person name="Henrissat B."/>
            <person name="Matheny P.B."/>
            <person name="Labbe J."/>
            <person name="Martin F."/>
        </authorList>
    </citation>
    <scope>NUCLEOTIDE SEQUENCE</scope>
    <source>
        <strain evidence="1">EC-137</strain>
    </source>
</reference>
<proteinExistence type="predicted"/>
<dbReference type="Proteomes" id="UP000814128">
    <property type="component" value="Unassembled WGS sequence"/>
</dbReference>